<dbReference type="Gene3D" id="2.10.260.10">
    <property type="match status" value="1"/>
</dbReference>
<evidence type="ECO:0000259" key="1">
    <source>
        <dbReference type="SMART" id="SM00966"/>
    </source>
</evidence>
<dbReference type="PANTHER" id="PTHR40516">
    <property type="entry name" value="ANTITOXIN CHPS-RELATED"/>
    <property type="match status" value="1"/>
</dbReference>
<reference evidence="3" key="1">
    <citation type="journal article" date="2019" name="Int. J. Syst. Evol. Microbiol.">
        <title>The Global Catalogue of Microorganisms (GCM) 10K type strain sequencing project: providing services to taxonomists for standard genome sequencing and annotation.</title>
        <authorList>
            <consortium name="The Broad Institute Genomics Platform"/>
            <consortium name="The Broad Institute Genome Sequencing Center for Infectious Disease"/>
            <person name="Wu L."/>
            <person name="Ma J."/>
        </authorList>
    </citation>
    <scope>NUCLEOTIDE SEQUENCE [LARGE SCALE GENOMIC DNA]</scope>
    <source>
        <strain evidence="3">CCUG 56608</strain>
    </source>
</reference>
<sequence length="79" mass="8664">MSTTAQKWGGSIGVRIPQKIAKKHGVENGTQINITEDGNKIILEPIKNKPTLEDLIQHCSPENSHEEIDFGGPAGRELF</sequence>
<protein>
    <submittedName>
        <fullName evidence="2">AbrB/MazE/SpoVT family DNA-binding domain-containing protein</fullName>
    </submittedName>
</protein>
<dbReference type="SMART" id="SM00966">
    <property type="entry name" value="SpoVT_AbrB"/>
    <property type="match status" value="1"/>
</dbReference>
<keyword evidence="2" id="KW-0238">DNA-binding</keyword>
<name>A0ABW3NEM3_9BACI</name>
<dbReference type="InterPro" id="IPR039052">
    <property type="entry name" value="Antitox_PemI-like"/>
</dbReference>
<comment type="caution">
    <text evidence="2">The sequence shown here is derived from an EMBL/GenBank/DDBJ whole genome shotgun (WGS) entry which is preliminary data.</text>
</comment>
<accession>A0ABW3NEM3</accession>
<dbReference type="GO" id="GO:0003677">
    <property type="term" value="F:DNA binding"/>
    <property type="evidence" value="ECO:0007669"/>
    <property type="project" value="UniProtKB-KW"/>
</dbReference>
<dbReference type="SUPFAM" id="SSF89447">
    <property type="entry name" value="AbrB/MazE/MraZ-like"/>
    <property type="match status" value="1"/>
</dbReference>
<dbReference type="InterPro" id="IPR007159">
    <property type="entry name" value="SpoVT-AbrB_dom"/>
</dbReference>
<keyword evidence="3" id="KW-1185">Reference proteome</keyword>
<dbReference type="PANTHER" id="PTHR40516:SF1">
    <property type="entry name" value="ANTITOXIN CHPS-RELATED"/>
    <property type="match status" value="1"/>
</dbReference>
<dbReference type="InterPro" id="IPR037914">
    <property type="entry name" value="SpoVT-AbrB_sf"/>
</dbReference>
<dbReference type="EMBL" id="JBHTKK010000001">
    <property type="protein sequence ID" value="MFD1064751.1"/>
    <property type="molecule type" value="Genomic_DNA"/>
</dbReference>
<evidence type="ECO:0000313" key="2">
    <source>
        <dbReference type="EMBL" id="MFD1064751.1"/>
    </source>
</evidence>
<evidence type="ECO:0000313" key="3">
    <source>
        <dbReference type="Proteomes" id="UP001597041"/>
    </source>
</evidence>
<organism evidence="2 3">
    <name type="scientific">Oceanobacillus locisalsi</name>
    <dbReference type="NCBI Taxonomy" id="546107"/>
    <lineage>
        <taxon>Bacteria</taxon>
        <taxon>Bacillati</taxon>
        <taxon>Bacillota</taxon>
        <taxon>Bacilli</taxon>
        <taxon>Bacillales</taxon>
        <taxon>Bacillaceae</taxon>
        <taxon>Oceanobacillus</taxon>
    </lineage>
</organism>
<proteinExistence type="predicted"/>
<dbReference type="Proteomes" id="UP001597041">
    <property type="component" value="Unassembled WGS sequence"/>
</dbReference>
<dbReference type="Pfam" id="PF04014">
    <property type="entry name" value="MazE_antitoxin"/>
    <property type="match status" value="1"/>
</dbReference>
<gene>
    <name evidence="2" type="ORF">ACFQ19_01815</name>
</gene>
<feature type="domain" description="SpoVT-AbrB" evidence="1">
    <location>
        <begin position="6"/>
        <end position="51"/>
    </location>
</feature>
<dbReference type="RefSeq" id="WP_379590216.1">
    <property type="nucleotide sequence ID" value="NZ_JBHTKK010000001.1"/>
</dbReference>